<dbReference type="InterPro" id="IPR007892">
    <property type="entry name" value="CHASE4"/>
</dbReference>
<dbReference type="SMART" id="SM00052">
    <property type="entry name" value="EAL"/>
    <property type="match status" value="1"/>
</dbReference>
<dbReference type="RefSeq" id="WP_274357090.1">
    <property type="nucleotide sequence ID" value="NZ_CP118099.1"/>
</dbReference>
<dbReference type="PANTHER" id="PTHR33121">
    <property type="entry name" value="CYCLIC DI-GMP PHOSPHODIESTERASE PDEF"/>
    <property type="match status" value="1"/>
</dbReference>
<dbReference type="SMART" id="SM00267">
    <property type="entry name" value="GGDEF"/>
    <property type="match status" value="1"/>
</dbReference>
<accession>A0ABY7WZN7</accession>
<dbReference type="InterPro" id="IPR050706">
    <property type="entry name" value="Cyclic-di-GMP_PDE-like"/>
</dbReference>
<keyword evidence="1" id="KW-0812">Transmembrane</keyword>
<dbReference type="Gene3D" id="3.30.70.270">
    <property type="match status" value="1"/>
</dbReference>
<feature type="domain" description="GGDEF" evidence="3">
    <location>
        <begin position="365"/>
        <end position="496"/>
    </location>
</feature>
<dbReference type="PROSITE" id="PS50887">
    <property type="entry name" value="GGDEF"/>
    <property type="match status" value="1"/>
</dbReference>
<dbReference type="NCBIfam" id="TIGR00254">
    <property type="entry name" value="GGDEF"/>
    <property type="match status" value="1"/>
</dbReference>
<dbReference type="InterPro" id="IPR043128">
    <property type="entry name" value="Rev_trsase/Diguanyl_cyclase"/>
</dbReference>
<dbReference type="InterPro" id="IPR035919">
    <property type="entry name" value="EAL_sf"/>
</dbReference>
<dbReference type="SUPFAM" id="SSF55073">
    <property type="entry name" value="Nucleotide cyclase"/>
    <property type="match status" value="1"/>
</dbReference>
<dbReference type="CDD" id="cd01948">
    <property type="entry name" value="EAL"/>
    <property type="match status" value="1"/>
</dbReference>
<keyword evidence="5" id="KW-1185">Reference proteome</keyword>
<feature type="transmembrane region" description="Helical" evidence="1">
    <location>
        <begin position="12"/>
        <end position="34"/>
    </location>
</feature>
<sequence length="762" mass="87340">MVGLRVQSKLFIAIAVNIVLFIGVILFVIKPYFVEKSIEQDKAMTRDQIESVSEVFANHRLMLERILVDWSVWTNAYDFVQNENDTFVENNMGEETLENLGVGAMIFLDKNREVVYSEFNQIYELEKAEEKSAFTNDLLRYVNSTGMTQSAVYGTDFGPVVFMSHPIVKSDGTGEPSGTLVIIQKIGPDFMAAMSAQAKTKLSISPLAHQRLTIEQDSRFARVSLPLQSIYQDANWEVNFSVKRTYYTNTQTMLETGMFGLLVLGLGLLLTLFWTVNQIITKRLMGIVKELKWITKERNSRLRIHLHPHKQDEIEEMAISMNEVLDALEQTQKESLTRAFRDSLTRLPNRLAVEEMFMNLPDTTRSIGVVGIDLDNFRRINDQFGQRTGDAMLTFFASRLMFYKEDGFVARIGADEFILIHSEWTTEELMIIANQLVKDLREWGLKQGMNHLTLSIGIDELREPSHHSYEVMMARLDVVLHEVKASGKDNIISYQDIEDGSHYLQTLEMERDLRHALHHDEFELYYQPIVSPQPFQVMGVEALIRWHHPQKGFVSPGVFIPVAEQLGLISDVGRWVLVRAITEIQEYAERFDLFLSINVSKRQILDGSFLETLEETLTDTGFHPHRLHVEITESEVGGNVYELQQFIQALKVIGVKISLDDFGVGTSSLSYLQSLRLDIIKIDQNFVKGIPENKFDRALLEGLYQTFQTLGLDIVTEGVERPEQLAFVLEYSSSLIQGYHYSKPIPIDQLHHYLRKTVMTQI</sequence>
<keyword evidence="1" id="KW-0472">Membrane</keyword>
<dbReference type="Gene3D" id="3.20.20.450">
    <property type="entry name" value="EAL domain"/>
    <property type="match status" value="1"/>
</dbReference>
<dbReference type="Pfam" id="PF05228">
    <property type="entry name" value="CHASE4"/>
    <property type="match status" value="1"/>
</dbReference>
<dbReference type="InterPro" id="IPR000160">
    <property type="entry name" value="GGDEF_dom"/>
</dbReference>
<dbReference type="SUPFAM" id="SSF141868">
    <property type="entry name" value="EAL domain-like"/>
    <property type="match status" value="1"/>
</dbReference>
<keyword evidence="1" id="KW-1133">Transmembrane helix</keyword>
<feature type="domain" description="EAL" evidence="2">
    <location>
        <begin position="506"/>
        <end position="758"/>
    </location>
</feature>
<evidence type="ECO:0000313" key="5">
    <source>
        <dbReference type="Proteomes" id="UP001213680"/>
    </source>
</evidence>
<dbReference type="InterPro" id="IPR001633">
    <property type="entry name" value="EAL_dom"/>
</dbReference>
<dbReference type="Gene3D" id="6.10.340.10">
    <property type="match status" value="1"/>
</dbReference>
<protein>
    <submittedName>
        <fullName evidence="4">EAL domain-containing protein</fullName>
    </submittedName>
</protein>
<organism evidence="4 5">
    <name type="scientific">Exiguobacterium marinum</name>
    <dbReference type="NCBI Taxonomy" id="273528"/>
    <lineage>
        <taxon>Bacteria</taxon>
        <taxon>Bacillati</taxon>
        <taxon>Bacillota</taxon>
        <taxon>Bacilli</taxon>
        <taxon>Bacillales</taxon>
        <taxon>Bacillales Family XII. Incertae Sedis</taxon>
        <taxon>Exiguobacterium</taxon>
    </lineage>
</organism>
<proteinExistence type="predicted"/>
<evidence type="ECO:0000256" key="1">
    <source>
        <dbReference type="SAM" id="Phobius"/>
    </source>
</evidence>
<dbReference type="PROSITE" id="PS50883">
    <property type="entry name" value="EAL"/>
    <property type="match status" value="1"/>
</dbReference>
<evidence type="ECO:0000313" key="4">
    <source>
        <dbReference type="EMBL" id="WDH76347.1"/>
    </source>
</evidence>
<name>A0ABY7WZN7_9BACL</name>
<evidence type="ECO:0000259" key="3">
    <source>
        <dbReference type="PROSITE" id="PS50887"/>
    </source>
</evidence>
<dbReference type="Pfam" id="PF00563">
    <property type="entry name" value="EAL"/>
    <property type="match status" value="1"/>
</dbReference>
<reference evidence="4 5" key="1">
    <citation type="submission" date="2023-02" db="EMBL/GenBank/DDBJ databases">
        <title>A bacterium isolated from plastisphere.</title>
        <authorList>
            <person name="Sun Y."/>
        </authorList>
    </citation>
    <scope>NUCLEOTIDE SEQUENCE [LARGE SCALE GENOMIC DNA]</scope>
    <source>
        <strain evidence="5">a-1</strain>
    </source>
</reference>
<feature type="transmembrane region" description="Helical" evidence="1">
    <location>
        <begin position="253"/>
        <end position="274"/>
    </location>
</feature>
<gene>
    <name evidence="4" type="ORF">PTI97_02175</name>
</gene>
<dbReference type="CDD" id="cd01949">
    <property type="entry name" value="GGDEF"/>
    <property type="match status" value="1"/>
</dbReference>
<dbReference type="InterPro" id="IPR029787">
    <property type="entry name" value="Nucleotide_cyclase"/>
</dbReference>
<dbReference type="EMBL" id="CP118099">
    <property type="protein sequence ID" value="WDH76347.1"/>
    <property type="molecule type" value="Genomic_DNA"/>
</dbReference>
<dbReference type="Pfam" id="PF00990">
    <property type="entry name" value="GGDEF"/>
    <property type="match status" value="1"/>
</dbReference>
<evidence type="ECO:0000259" key="2">
    <source>
        <dbReference type="PROSITE" id="PS50883"/>
    </source>
</evidence>
<dbReference type="Proteomes" id="UP001213680">
    <property type="component" value="Chromosome"/>
</dbReference>
<dbReference type="PANTHER" id="PTHR33121:SF70">
    <property type="entry name" value="SIGNALING PROTEIN YKOW"/>
    <property type="match status" value="1"/>
</dbReference>